<proteinExistence type="predicted"/>
<keyword evidence="3" id="KW-1185">Reference proteome</keyword>
<evidence type="ECO:0000313" key="3">
    <source>
        <dbReference type="Proteomes" id="UP000305792"/>
    </source>
</evidence>
<gene>
    <name evidence="2" type="ORF">E9998_15135</name>
</gene>
<dbReference type="PANTHER" id="PTHR34351:SF1">
    <property type="entry name" value="SLR1927 PROTEIN"/>
    <property type="match status" value="1"/>
</dbReference>
<reference evidence="2 3" key="1">
    <citation type="journal article" date="2018" name="Int. J. Syst. Evol. Microbiol.">
        <title>Glycomyces paridis sp. nov., isolated from the medicinal plant Paris polyphylla.</title>
        <authorList>
            <person name="Fang X.M."/>
            <person name="Bai J.L."/>
            <person name="Su J."/>
            <person name="Zhao L.L."/>
            <person name="Liu H.Y."/>
            <person name="Ma B.P."/>
            <person name="Zhang Y.Q."/>
            <person name="Yu L.Y."/>
        </authorList>
    </citation>
    <scope>NUCLEOTIDE SEQUENCE [LARGE SCALE GENOMIC DNA]</scope>
    <source>
        <strain evidence="2 3">CPCC 204357</strain>
    </source>
</reference>
<dbReference type="AlphaFoldDB" id="A0A4S8PA91"/>
<accession>A0A4S8PA91</accession>
<dbReference type="RefSeq" id="WP_136530540.1">
    <property type="nucleotide sequence ID" value="NZ_STGX01000011.1"/>
</dbReference>
<dbReference type="Pfam" id="PF01882">
    <property type="entry name" value="DUF58"/>
    <property type="match status" value="1"/>
</dbReference>
<sequence length="414" mass="44842">MELTGRGKTLLAVSAVVGLTALAVGEGDLLRAALLAAVAPLGGLLILRWTRPSLESNRVLNPPQVEAGQPTQVRLGIQNIGRRRPPALMLEDRIPYRLGNRPRLVLERLAPGARSVVNYTITPGTRGAYELGPLTVRTADPFGLAVSVQEFPVTTELVVTPRIQPLTSLLLPGGAGMSSGESAAHAVAITGNDDIAVREYRHGDDMRRVHWKASAHRGQLMVRREEQPWDNNAAVLLDVRRGAHRGELSSFEWMVDAAASATVRLARDGIDPWLITAHRDFECRQGDYSQAMRYLATVAAAPEAPIAHMVEKAQRPRSVSGIIALLGHLTPEEAAALGRLARRGGACTALIVDPVRWIPKAPTGRVDPREQAFAEQHRAAVLALSNAGWQVIPVVAGTELRRVWTRLGAWRTLA</sequence>
<dbReference type="EMBL" id="STGX01000011">
    <property type="protein sequence ID" value="THV27197.1"/>
    <property type="molecule type" value="Genomic_DNA"/>
</dbReference>
<name>A0A4S8PA91_9ACTN</name>
<evidence type="ECO:0000313" key="2">
    <source>
        <dbReference type="EMBL" id="THV27197.1"/>
    </source>
</evidence>
<organism evidence="2 3">
    <name type="scientific">Glycomyces paridis</name>
    <dbReference type="NCBI Taxonomy" id="2126555"/>
    <lineage>
        <taxon>Bacteria</taxon>
        <taxon>Bacillati</taxon>
        <taxon>Actinomycetota</taxon>
        <taxon>Actinomycetes</taxon>
        <taxon>Glycomycetales</taxon>
        <taxon>Glycomycetaceae</taxon>
        <taxon>Glycomyces</taxon>
    </lineage>
</organism>
<evidence type="ECO:0000259" key="1">
    <source>
        <dbReference type="Pfam" id="PF01882"/>
    </source>
</evidence>
<protein>
    <submittedName>
        <fullName evidence="2">DUF58 domain-containing protein</fullName>
    </submittedName>
</protein>
<dbReference type="PANTHER" id="PTHR34351">
    <property type="entry name" value="SLR1927 PROTEIN-RELATED"/>
    <property type="match status" value="1"/>
</dbReference>
<comment type="caution">
    <text evidence="2">The sequence shown here is derived from an EMBL/GenBank/DDBJ whole genome shotgun (WGS) entry which is preliminary data.</text>
</comment>
<dbReference type="OrthoDB" id="9812729at2"/>
<dbReference type="InterPro" id="IPR002881">
    <property type="entry name" value="DUF58"/>
</dbReference>
<dbReference type="Proteomes" id="UP000305792">
    <property type="component" value="Unassembled WGS sequence"/>
</dbReference>
<feature type="domain" description="DUF58" evidence="1">
    <location>
        <begin position="197"/>
        <end position="353"/>
    </location>
</feature>